<dbReference type="PROSITE" id="PS00077">
    <property type="entry name" value="COX1_CUB"/>
    <property type="match status" value="1"/>
</dbReference>
<evidence type="ECO:0000256" key="4">
    <source>
        <dbReference type="ARBA" id="ARBA00022475"/>
    </source>
</evidence>
<evidence type="ECO:0000256" key="7">
    <source>
        <dbReference type="ARBA" id="ARBA00022692"/>
    </source>
</evidence>
<feature type="transmembrane region" description="Helical" evidence="15">
    <location>
        <begin position="298"/>
        <end position="319"/>
    </location>
</feature>
<keyword evidence="8" id="KW-0479">Metal-binding</keyword>
<feature type="transmembrane region" description="Helical" evidence="15">
    <location>
        <begin position="331"/>
        <end position="356"/>
    </location>
</feature>
<keyword evidence="18" id="KW-1185">Reference proteome</keyword>
<feature type="transmembrane region" description="Helical" evidence="15">
    <location>
        <begin position="6"/>
        <end position="26"/>
    </location>
</feature>
<dbReference type="InterPro" id="IPR000883">
    <property type="entry name" value="Cyt_C_Oxase_1"/>
</dbReference>
<keyword evidence="11" id="KW-0408">Iron</keyword>
<evidence type="ECO:0000256" key="1">
    <source>
        <dbReference type="ARBA" id="ARBA00004651"/>
    </source>
</evidence>
<gene>
    <name evidence="17" type="primary">cyoB</name>
    <name evidence="17" type="ORF">ACBP88_14320</name>
</gene>
<feature type="transmembrane region" description="Helical" evidence="15">
    <location>
        <begin position="403"/>
        <end position="427"/>
    </location>
</feature>
<evidence type="ECO:0000256" key="10">
    <source>
        <dbReference type="ARBA" id="ARBA00022989"/>
    </source>
</evidence>
<feature type="transmembrane region" description="Helical" evidence="15">
    <location>
        <begin position="602"/>
        <end position="620"/>
    </location>
</feature>
<feature type="transmembrane region" description="Helical" evidence="15">
    <location>
        <begin position="481"/>
        <end position="506"/>
    </location>
</feature>
<dbReference type="NCBIfam" id="TIGR02843">
    <property type="entry name" value="CyoB"/>
    <property type="match status" value="1"/>
</dbReference>
<organism evidence="17 18">
    <name type="scientific">Comamonas jiangduensis</name>
    <dbReference type="NCBI Taxonomy" id="1194168"/>
    <lineage>
        <taxon>Bacteria</taxon>
        <taxon>Pseudomonadati</taxon>
        <taxon>Pseudomonadota</taxon>
        <taxon>Betaproteobacteria</taxon>
        <taxon>Burkholderiales</taxon>
        <taxon>Comamonadaceae</taxon>
        <taxon>Comamonas</taxon>
    </lineage>
</organism>
<keyword evidence="5 14" id="KW-0349">Heme</keyword>
<dbReference type="PANTHER" id="PTHR10422:SF35">
    <property type="entry name" value="CYTOCHROME BO(3) UBIQUINOL OXIDASE SUBUNIT 1"/>
    <property type="match status" value="1"/>
</dbReference>
<evidence type="ECO:0000256" key="13">
    <source>
        <dbReference type="ARBA" id="ARBA00023136"/>
    </source>
</evidence>
<evidence type="ECO:0000259" key="16">
    <source>
        <dbReference type="PROSITE" id="PS50855"/>
    </source>
</evidence>
<keyword evidence="7 14" id="KW-0812">Transmembrane</keyword>
<dbReference type="PROSITE" id="PS50855">
    <property type="entry name" value="COX1"/>
    <property type="match status" value="1"/>
</dbReference>
<feature type="transmembrane region" description="Helical" evidence="15">
    <location>
        <begin position="91"/>
        <end position="113"/>
    </location>
</feature>
<dbReference type="Proteomes" id="UP001567350">
    <property type="component" value="Unassembled WGS sequence"/>
</dbReference>
<keyword evidence="12" id="KW-0186">Copper</keyword>
<keyword evidence="4" id="KW-1003">Cell membrane</keyword>
<feature type="transmembrane region" description="Helical" evidence="15">
    <location>
        <begin position="177"/>
        <end position="203"/>
    </location>
</feature>
<dbReference type="RefSeq" id="WP_246253951.1">
    <property type="nucleotide sequence ID" value="NZ_JARXOV010000021.1"/>
</dbReference>
<evidence type="ECO:0000256" key="3">
    <source>
        <dbReference type="ARBA" id="ARBA00022448"/>
    </source>
</evidence>
<dbReference type="CDD" id="cd01662">
    <property type="entry name" value="Ubiquinol_Oxidase_I"/>
    <property type="match status" value="1"/>
</dbReference>
<feature type="transmembrane region" description="Helical" evidence="15">
    <location>
        <begin position="261"/>
        <end position="286"/>
    </location>
</feature>
<feature type="transmembrane region" description="Helical" evidence="15">
    <location>
        <begin position="368"/>
        <end position="391"/>
    </location>
</feature>
<feature type="domain" description="Cytochrome oxidase subunit I profile" evidence="16">
    <location>
        <begin position="29"/>
        <end position="548"/>
    </location>
</feature>
<accession>A0ABV4IFK8</accession>
<keyword evidence="10 15" id="KW-1133">Transmembrane helix</keyword>
<feature type="transmembrane region" description="Helical" evidence="15">
    <location>
        <begin position="134"/>
        <end position="157"/>
    </location>
</feature>
<evidence type="ECO:0000256" key="5">
    <source>
        <dbReference type="ARBA" id="ARBA00022617"/>
    </source>
</evidence>
<feature type="transmembrane region" description="Helical" evidence="15">
    <location>
        <begin position="47"/>
        <end position="71"/>
    </location>
</feature>
<sequence>MAHEPIVLWTFIAVVLGGLVVMAALTKFKLWGPLWHDWICSIDHKKIGIMYIILGIVMLLRGFADAVMMRIQQAMAFGDNLGYLPPHHYDQIFTAHGVIMIFFVAMPLVTGFMNYLIPLQIGARDVSFPFLNNFSFWMTATGAILVMVSLFLGEFSTSGWLALSNLGNQNPGVGLDYYIWALQLSGVGTTLSGINLIVTIIKMRAPGMNLMKMPVFVWTSLCTNALIVASFPILTAALVLMSMDRYFGTNFFTNELGGNPMLYVNLIWIWGHPEVYILILPVFGIFSEIVATYSKKRLFGYTSMVYATVCITVLSWLVWLHHFFTMGSGAAVNTFFGITTMIISIPTGAKIFNWLFTMYKGRIEFKPPMLWTIGFMCTFAIGGMTGVLLAVPPADFVLHNSLFLIAHFHNVIIGGVVFGLLAGINYWFPKAFGYKLNEFWGKVSFWCWLVGFWVAFTPLYILGLMGVTRRANHFDDQSLQIWFVIAAVGVAIIACGIGAFLLQLVVSYFQRNANRDVTGDAWGSGRTLEWATSSPPPVYNFAKTPVVHEVDAWWDMKKHGYQRPTSGFEDLHMPKNTGAGFVISMIAMVLGFALIWHIWWLAIVSFAGVILSTIIHTFNYNRDYYIPAAEVQATEDARTEQLARHV</sequence>
<evidence type="ECO:0000313" key="18">
    <source>
        <dbReference type="Proteomes" id="UP001567350"/>
    </source>
</evidence>
<dbReference type="Gene3D" id="1.20.210.10">
    <property type="entry name" value="Cytochrome c oxidase-like, subunit I domain"/>
    <property type="match status" value="1"/>
</dbReference>
<dbReference type="PANTHER" id="PTHR10422">
    <property type="entry name" value="CYTOCHROME C OXIDASE SUBUNIT 1"/>
    <property type="match status" value="1"/>
</dbReference>
<feature type="transmembrane region" description="Helical" evidence="15">
    <location>
        <begin position="578"/>
        <end position="596"/>
    </location>
</feature>
<feature type="transmembrane region" description="Helical" evidence="15">
    <location>
        <begin position="439"/>
        <end position="461"/>
    </location>
</feature>
<dbReference type="GeneID" id="300072668"/>
<evidence type="ECO:0000256" key="11">
    <source>
        <dbReference type="ARBA" id="ARBA00023004"/>
    </source>
</evidence>
<comment type="subcellular location">
    <subcellularLocation>
        <location evidence="1">Cell membrane</location>
        <topology evidence="1">Multi-pass membrane protein</topology>
    </subcellularLocation>
</comment>
<keyword evidence="6 14" id="KW-0679">Respiratory chain</keyword>
<evidence type="ECO:0000256" key="15">
    <source>
        <dbReference type="SAM" id="Phobius"/>
    </source>
</evidence>
<dbReference type="InterPro" id="IPR014207">
    <property type="entry name" value="Cyt_c_ubiqinol_oxidase_su1"/>
</dbReference>
<keyword evidence="3 14" id="KW-0813">Transport</keyword>
<proteinExistence type="inferred from homology"/>
<evidence type="ECO:0000256" key="8">
    <source>
        <dbReference type="ARBA" id="ARBA00022723"/>
    </source>
</evidence>
<evidence type="ECO:0000256" key="6">
    <source>
        <dbReference type="ARBA" id="ARBA00022660"/>
    </source>
</evidence>
<keyword evidence="9 14" id="KW-0249">Electron transport</keyword>
<dbReference type="SUPFAM" id="SSF81442">
    <property type="entry name" value="Cytochrome c oxidase subunit I-like"/>
    <property type="match status" value="1"/>
</dbReference>
<evidence type="ECO:0000313" key="17">
    <source>
        <dbReference type="EMBL" id="MEZ2740602.1"/>
    </source>
</evidence>
<keyword evidence="13 15" id="KW-0472">Membrane</keyword>
<evidence type="ECO:0000256" key="2">
    <source>
        <dbReference type="ARBA" id="ARBA00009578"/>
    </source>
</evidence>
<evidence type="ECO:0000256" key="14">
    <source>
        <dbReference type="RuleBase" id="RU000370"/>
    </source>
</evidence>
<comment type="similarity">
    <text evidence="2 14">Belongs to the heme-copper respiratory oxidase family.</text>
</comment>
<dbReference type="InterPro" id="IPR023615">
    <property type="entry name" value="Cyt_c_Oxase_su1_BS"/>
</dbReference>
<dbReference type="InterPro" id="IPR036927">
    <property type="entry name" value="Cyt_c_oxase-like_su1_sf"/>
</dbReference>
<dbReference type="PRINTS" id="PR01165">
    <property type="entry name" value="CYCOXIDASEI"/>
</dbReference>
<name>A0ABV4IFK8_9BURK</name>
<feature type="transmembrane region" description="Helical" evidence="15">
    <location>
        <begin position="215"/>
        <end position="241"/>
    </location>
</feature>
<protein>
    <submittedName>
        <fullName evidence="17">Cytochrome o ubiquinol oxidase subunit I</fullName>
    </submittedName>
</protein>
<reference evidence="17 18" key="1">
    <citation type="submission" date="2024-08" db="EMBL/GenBank/DDBJ databases">
        <authorList>
            <person name="Feng Z."/>
            <person name="Ronholm J."/>
        </authorList>
    </citation>
    <scope>NUCLEOTIDE SEQUENCE [LARGE SCALE GENOMIC DNA]</scope>
    <source>
        <strain evidence="17 18">4-AB0-8</strain>
    </source>
</reference>
<evidence type="ECO:0000256" key="12">
    <source>
        <dbReference type="ARBA" id="ARBA00023008"/>
    </source>
</evidence>
<evidence type="ECO:0000256" key="9">
    <source>
        <dbReference type="ARBA" id="ARBA00022982"/>
    </source>
</evidence>
<dbReference type="Pfam" id="PF00115">
    <property type="entry name" value="COX1"/>
    <property type="match status" value="1"/>
</dbReference>
<dbReference type="InterPro" id="IPR023616">
    <property type="entry name" value="Cyt_c_oxase-like_su1_dom"/>
</dbReference>
<comment type="caution">
    <text evidence="17">The sequence shown here is derived from an EMBL/GenBank/DDBJ whole genome shotgun (WGS) entry which is preliminary data.</text>
</comment>
<dbReference type="EMBL" id="JBGJLR010000018">
    <property type="protein sequence ID" value="MEZ2740602.1"/>
    <property type="molecule type" value="Genomic_DNA"/>
</dbReference>